<proteinExistence type="predicted"/>
<dbReference type="Proteomes" id="UP001172684">
    <property type="component" value="Unassembled WGS sequence"/>
</dbReference>
<dbReference type="PANTHER" id="PTHR15004:SF0">
    <property type="entry name" value="GLUTAMYL-TRNA(GLN) AMIDOTRANSFERASE SUBUNIT C, MITOCHONDRIAL"/>
    <property type="match status" value="1"/>
</dbReference>
<comment type="caution">
    <text evidence="2">The sequence shown here is derived from an EMBL/GenBank/DDBJ whole genome shotgun (WGS) entry which is preliminary data.</text>
</comment>
<reference evidence="2" key="1">
    <citation type="submission" date="2022-10" db="EMBL/GenBank/DDBJ databases">
        <title>Culturing micro-colonial fungi from biological soil crusts in the Mojave desert and describing Neophaeococcomyces mojavensis, and introducing the new genera and species Taxawa tesnikishii.</title>
        <authorList>
            <person name="Kurbessoian T."/>
            <person name="Stajich J.E."/>
        </authorList>
    </citation>
    <scope>NUCLEOTIDE SEQUENCE</scope>
    <source>
        <strain evidence="2">TK_1</strain>
    </source>
</reference>
<protein>
    <recommendedName>
        <fullName evidence="1">Glutamyl-tRNA amidotransferase complex subunit Gta3 domain-containing protein</fullName>
    </recommendedName>
</protein>
<organism evidence="2 3">
    <name type="scientific">Coniosporium apollinis</name>
    <dbReference type="NCBI Taxonomy" id="61459"/>
    <lineage>
        <taxon>Eukaryota</taxon>
        <taxon>Fungi</taxon>
        <taxon>Dikarya</taxon>
        <taxon>Ascomycota</taxon>
        <taxon>Pezizomycotina</taxon>
        <taxon>Dothideomycetes</taxon>
        <taxon>Dothideomycetes incertae sedis</taxon>
        <taxon>Coniosporium</taxon>
    </lineage>
</organism>
<dbReference type="InterPro" id="IPR003837">
    <property type="entry name" value="GatC"/>
</dbReference>
<evidence type="ECO:0000313" key="2">
    <source>
        <dbReference type="EMBL" id="KAJ9663625.1"/>
    </source>
</evidence>
<gene>
    <name evidence="2" type="ORF">H2201_005586</name>
</gene>
<evidence type="ECO:0000313" key="3">
    <source>
        <dbReference type="Proteomes" id="UP001172684"/>
    </source>
</evidence>
<dbReference type="InterPro" id="IPR049545">
    <property type="entry name" value="Gta3_dom"/>
</dbReference>
<feature type="domain" description="Glutamyl-tRNA amidotransferase complex subunit Gta3" evidence="1">
    <location>
        <begin position="22"/>
        <end position="76"/>
    </location>
</feature>
<keyword evidence="3" id="KW-1185">Reference proteome</keyword>
<evidence type="ECO:0000259" key="1">
    <source>
        <dbReference type="Pfam" id="PF20978"/>
    </source>
</evidence>
<dbReference type="SUPFAM" id="SSF141000">
    <property type="entry name" value="Glu-tRNAGln amidotransferase C subunit"/>
    <property type="match status" value="1"/>
</dbReference>
<dbReference type="InterPro" id="IPR036113">
    <property type="entry name" value="Asp/Glu-ADT_sf_sub_c"/>
</dbReference>
<dbReference type="EMBL" id="JAPDRL010000042">
    <property type="protein sequence ID" value="KAJ9663625.1"/>
    <property type="molecule type" value="Genomic_DNA"/>
</dbReference>
<dbReference type="PANTHER" id="PTHR15004">
    <property type="entry name" value="GLUTAMYL-TRNA(GLN) AMIDOTRANSFERASE SUBUNIT C, MITOCHONDRIAL"/>
    <property type="match status" value="1"/>
</dbReference>
<name>A0ABQ9NQC9_9PEZI</name>
<dbReference type="Pfam" id="PF20978">
    <property type="entry name" value="Gta3"/>
    <property type="match status" value="1"/>
</dbReference>
<accession>A0ABQ9NQC9</accession>
<sequence>MLAKPTWSVQSLLPSEEQAADSPTISSKQLHHLLRLSALPAPESSEEEAKMLKTLSSQLHFVKEIQRVDTAGVAPLRAIRDETAAAGKEIEINMASMKDALAQEEVLGKHHRRIRRKENAPVNTKGAEDWDVLGYAQRKSGKYFVVDSGSE</sequence>